<dbReference type="PANTHER" id="PTHR30575:SF3">
    <property type="entry name" value="PEPTIDASE M20 DIMERISATION DOMAIN-CONTAINING PROTEIN"/>
    <property type="match status" value="1"/>
</dbReference>
<name>A0A9D1IGA8_9BURK</name>
<dbReference type="PANTHER" id="PTHR30575">
    <property type="entry name" value="PEPTIDASE M20"/>
    <property type="match status" value="1"/>
</dbReference>
<accession>A0A9D1IGA8</accession>
<feature type="binding site" evidence="2">
    <location>
        <position position="200"/>
    </location>
    <ligand>
        <name>Mn(2+)</name>
        <dbReference type="ChEBI" id="CHEBI:29035"/>
        <label>2</label>
    </ligand>
</feature>
<dbReference type="InterPro" id="IPR002933">
    <property type="entry name" value="Peptidase_M20"/>
</dbReference>
<evidence type="ECO:0000259" key="3">
    <source>
        <dbReference type="Pfam" id="PF07687"/>
    </source>
</evidence>
<feature type="binding site" evidence="2">
    <location>
        <position position="140"/>
    </location>
    <ligand>
        <name>Mn(2+)</name>
        <dbReference type="ChEBI" id="CHEBI:29035"/>
        <label>2</label>
    </ligand>
</feature>
<dbReference type="GO" id="GO:0046657">
    <property type="term" value="P:folic acid catabolic process"/>
    <property type="evidence" value="ECO:0007669"/>
    <property type="project" value="TreeGrafter"/>
</dbReference>
<dbReference type="GO" id="GO:0071713">
    <property type="term" value="F:para-aminobenzoyl-glutamate hydrolase activity"/>
    <property type="evidence" value="ECO:0007669"/>
    <property type="project" value="TreeGrafter"/>
</dbReference>
<evidence type="ECO:0000313" key="5">
    <source>
        <dbReference type="Proteomes" id="UP000824083"/>
    </source>
</evidence>
<comment type="cofactor">
    <cofactor evidence="2">
        <name>Mn(2+)</name>
        <dbReference type="ChEBI" id="CHEBI:29035"/>
    </cofactor>
    <text evidence="2">The Mn(2+) ion enhances activity.</text>
</comment>
<dbReference type="InterPro" id="IPR017439">
    <property type="entry name" value="Amidohydrolase"/>
</dbReference>
<dbReference type="Gene3D" id="3.40.630.10">
    <property type="entry name" value="Zn peptidases"/>
    <property type="match status" value="2"/>
</dbReference>
<evidence type="ECO:0000313" key="4">
    <source>
        <dbReference type="EMBL" id="HIU36935.1"/>
    </source>
</evidence>
<dbReference type="SUPFAM" id="SSF55031">
    <property type="entry name" value="Bacterial exopeptidase dimerisation domain"/>
    <property type="match status" value="1"/>
</dbReference>
<protein>
    <submittedName>
        <fullName evidence="4">Amidohydrolase</fullName>
    </submittedName>
</protein>
<feature type="binding site" evidence="2">
    <location>
        <position position="142"/>
    </location>
    <ligand>
        <name>Mn(2+)</name>
        <dbReference type="ChEBI" id="CHEBI:29035"/>
        <label>2</label>
    </ligand>
</feature>
<gene>
    <name evidence="4" type="ORF">IAC56_01460</name>
</gene>
<dbReference type="EMBL" id="DVMY01000029">
    <property type="protein sequence ID" value="HIU36935.1"/>
    <property type="molecule type" value="Genomic_DNA"/>
</dbReference>
<comment type="caution">
    <text evidence="4">The sequence shown here is derived from an EMBL/GenBank/DDBJ whole genome shotgun (WGS) entry which is preliminary data.</text>
</comment>
<dbReference type="InterPro" id="IPR036264">
    <property type="entry name" value="Bact_exopeptidase_dim_dom"/>
</dbReference>
<dbReference type="GO" id="GO:0046872">
    <property type="term" value="F:metal ion binding"/>
    <property type="evidence" value="ECO:0007669"/>
    <property type="project" value="UniProtKB-KW"/>
</dbReference>
<keyword evidence="2" id="KW-0479">Metal-binding</keyword>
<reference evidence="4" key="1">
    <citation type="submission" date="2020-10" db="EMBL/GenBank/DDBJ databases">
        <authorList>
            <person name="Gilroy R."/>
        </authorList>
    </citation>
    <scope>NUCLEOTIDE SEQUENCE</scope>
    <source>
        <strain evidence="4">7463</strain>
    </source>
</reference>
<keyword evidence="2" id="KW-0464">Manganese</keyword>
<proteinExistence type="predicted"/>
<keyword evidence="1" id="KW-0378">Hydrolase</keyword>
<dbReference type="NCBIfam" id="TIGR01891">
    <property type="entry name" value="amidohydrolases"/>
    <property type="match status" value="1"/>
</dbReference>
<dbReference type="Pfam" id="PF01546">
    <property type="entry name" value="Peptidase_M20"/>
    <property type="match status" value="1"/>
</dbReference>
<organism evidence="4 5">
    <name type="scientific">Candidatus Aphodousia faecigallinarum</name>
    <dbReference type="NCBI Taxonomy" id="2840677"/>
    <lineage>
        <taxon>Bacteria</taxon>
        <taxon>Pseudomonadati</taxon>
        <taxon>Pseudomonadota</taxon>
        <taxon>Betaproteobacteria</taxon>
        <taxon>Burkholderiales</taxon>
        <taxon>Sutterellaceae</taxon>
        <taxon>Sutterellaceae incertae sedis</taxon>
        <taxon>Candidatus Aphodousia</taxon>
    </lineage>
</organism>
<evidence type="ECO:0000256" key="1">
    <source>
        <dbReference type="ARBA" id="ARBA00022801"/>
    </source>
</evidence>
<dbReference type="Proteomes" id="UP000824083">
    <property type="component" value="Unassembled WGS sequence"/>
</dbReference>
<feature type="binding site" evidence="2">
    <location>
        <position position="176"/>
    </location>
    <ligand>
        <name>Mn(2+)</name>
        <dbReference type="ChEBI" id="CHEBI:29035"/>
        <label>2</label>
    </ligand>
</feature>
<dbReference type="SUPFAM" id="SSF53187">
    <property type="entry name" value="Zn-dependent exopeptidases"/>
    <property type="match status" value="1"/>
</dbReference>
<dbReference type="InterPro" id="IPR052030">
    <property type="entry name" value="Peptidase_M20/M20A_hydrolases"/>
</dbReference>
<feature type="binding site" evidence="2">
    <location>
        <position position="395"/>
    </location>
    <ligand>
        <name>Mn(2+)</name>
        <dbReference type="ChEBI" id="CHEBI:29035"/>
        <label>2</label>
    </ligand>
</feature>
<dbReference type="GO" id="GO:0005737">
    <property type="term" value="C:cytoplasm"/>
    <property type="evidence" value="ECO:0007669"/>
    <property type="project" value="TreeGrafter"/>
</dbReference>
<dbReference type="Pfam" id="PF07687">
    <property type="entry name" value="M20_dimer"/>
    <property type="match status" value="1"/>
</dbReference>
<dbReference type="PIRSF" id="PIRSF005962">
    <property type="entry name" value="Pept_M20D_amidohydro"/>
    <property type="match status" value="1"/>
</dbReference>
<reference evidence="4" key="2">
    <citation type="journal article" date="2021" name="PeerJ">
        <title>Extensive microbial diversity within the chicken gut microbiome revealed by metagenomics and culture.</title>
        <authorList>
            <person name="Gilroy R."/>
            <person name="Ravi A."/>
            <person name="Getino M."/>
            <person name="Pursley I."/>
            <person name="Horton D.L."/>
            <person name="Alikhan N.F."/>
            <person name="Baker D."/>
            <person name="Gharbi K."/>
            <person name="Hall N."/>
            <person name="Watson M."/>
            <person name="Adriaenssens E.M."/>
            <person name="Foster-Nyarko E."/>
            <person name="Jarju S."/>
            <person name="Secka A."/>
            <person name="Antonio M."/>
            <person name="Oren A."/>
            <person name="Chaudhuri R.R."/>
            <person name="La Ragione R."/>
            <person name="Hildebrand F."/>
            <person name="Pallen M.J."/>
        </authorList>
    </citation>
    <scope>NUCLEOTIDE SEQUENCE</scope>
    <source>
        <strain evidence="4">7463</strain>
    </source>
</reference>
<dbReference type="AlphaFoldDB" id="A0A9D1IGA8"/>
<sequence length="425" mass="46511">MSDTYIQDMIETRRAIHHRPELGWTEFETMWIVASHLDKWGIPYVMGTKVINPEYVMGRDETEVKDAIERAKKHGVPESFIEKTEGYTGLVAIIETGRPGPVTAFRCDMDALPIRESDDPSHLPTKLGFASERTGVMHACGHDGHTAVGLTLAHWLWDHKDELCGKFKVLFQPAEEGVRGARPMAESGIVDDVDWLVGSHVGGNFHSGEVTVQDGGVLASTKFDITFTGLQAHAGNAPEKGHNALAAAAAATMMLQGIPRHSEGDSRVTVGKLVAGEGRNIIAAHASMEMEVRGNTQNVNDFMSENVEYIIEGVEKAYQVKANIERVGEASTLVVCPECIEKVEEAIRNVPGVKLMPRFHGASGSEDCTWLIRKVTEHGGQGAYLIYGCEHKGHHRPDFEIQDETNLPVALKCLVSFAKLVNAKA</sequence>
<feature type="domain" description="Peptidase M20 dimerisation" evidence="3">
    <location>
        <begin position="222"/>
        <end position="312"/>
    </location>
</feature>
<dbReference type="GO" id="GO:0016805">
    <property type="term" value="F:dipeptidase activity"/>
    <property type="evidence" value="ECO:0007669"/>
    <property type="project" value="TreeGrafter"/>
</dbReference>
<evidence type="ECO:0000256" key="2">
    <source>
        <dbReference type="PIRSR" id="PIRSR005962-1"/>
    </source>
</evidence>
<dbReference type="InterPro" id="IPR011650">
    <property type="entry name" value="Peptidase_M20_dimer"/>
</dbReference>